<dbReference type="InterPro" id="IPR012336">
    <property type="entry name" value="Thioredoxin-like_fold"/>
</dbReference>
<sequence>MARILILSTPGCSPCAAVKKMLERIAKEMPIELEEINVLGRPDLLEKYKFMAMPGIVIDGKLEFSGLPSEKELMERIINKENTKVDK</sequence>
<dbReference type="Pfam" id="PF13192">
    <property type="entry name" value="Thioredoxin_3"/>
    <property type="match status" value="1"/>
</dbReference>
<dbReference type="AlphaFoldDB" id="A0A7J4J452"/>
<evidence type="ECO:0000313" key="4">
    <source>
        <dbReference type="Proteomes" id="UP000565078"/>
    </source>
</evidence>
<dbReference type="EMBL" id="DUGC01000076">
    <property type="protein sequence ID" value="HIH09996.1"/>
    <property type="molecule type" value="Genomic_DNA"/>
</dbReference>
<evidence type="ECO:0000256" key="1">
    <source>
        <dbReference type="ARBA" id="ARBA00007787"/>
    </source>
</evidence>
<name>A0A7J4J452_9ARCH</name>
<dbReference type="SUPFAM" id="SSF52833">
    <property type="entry name" value="Thioredoxin-like"/>
    <property type="match status" value="1"/>
</dbReference>
<dbReference type="Proteomes" id="UP000565078">
    <property type="component" value="Unassembled WGS sequence"/>
</dbReference>
<organism evidence="3 4">
    <name type="scientific">Candidatus Iainarchaeum sp</name>
    <dbReference type="NCBI Taxonomy" id="3101447"/>
    <lineage>
        <taxon>Archaea</taxon>
        <taxon>Candidatus Iainarchaeota</taxon>
        <taxon>Candidatus Iainarchaeia</taxon>
        <taxon>Candidatus Iainarchaeales</taxon>
        <taxon>Candidatus Iainarchaeaceae</taxon>
        <taxon>Candidatus Iainarchaeum</taxon>
    </lineage>
</organism>
<protein>
    <recommendedName>
        <fullName evidence="2">Thioredoxin-like fold domain-containing protein</fullName>
    </recommendedName>
</protein>
<evidence type="ECO:0000313" key="3">
    <source>
        <dbReference type="EMBL" id="HIH09996.1"/>
    </source>
</evidence>
<gene>
    <name evidence="3" type="ORF">HA254_04995</name>
</gene>
<comment type="caution">
    <text evidence="3">The sequence shown here is derived from an EMBL/GenBank/DDBJ whole genome shotgun (WGS) entry which is preliminary data.</text>
</comment>
<evidence type="ECO:0000259" key="2">
    <source>
        <dbReference type="Pfam" id="PF13192"/>
    </source>
</evidence>
<reference evidence="4" key="1">
    <citation type="journal article" date="2020" name="bioRxiv">
        <title>A rank-normalized archaeal taxonomy based on genome phylogeny resolves widespread incomplete and uneven classifications.</title>
        <authorList>
            <person name="Rinke C."/>
            <person name="Chuvochina M."/>
            <person name="Mussig A.J."/>
            <person name="Chaumeil P.-A."/>
            <person name="Waite D.W."/>
            <person name="Whitman W.B."/>
            <person name="Parks D.H."/>
            <person name="Hugenholtz P."/>
        </authorList>
    </citation>
    <scope>NUCLEOTIDE SEQUENCE [LARGE SCALE GENOMIC DNA]</scope>
</reference>
<dbReference type="InterPro" id="IPR036249">
    <property type="entry name" value="Thioredoxin-like_sf"/>
</dbReference>
<proteinExistence type="inferred from homology"/>
<accession>A0A7J4J452</accession>
<feature type="domain" description="Thioredoxin-like fold" evidence="2">
    <location>
        <begin position="4"/>
        <end position="75"/>
    </location>
</feature>
<comment type="similarity">
    <text evidence="1">Belongs to the glutaredoxin family.</text>
</comment>
<dbReference type="Gene3D" id="3.40.30.10">
    <property type="entry name" value="Glutaredoxin"/>
    <property type="match status" value="1"/>
</dbReference>